<dbReference type="PANTHER" id="PTHR30383:SF5">
    <property type="entry name" value="SGNH HYDROLASE-TYPE ESTERASE DOMAIN-CONTAINING PROTEIN"/>
    <property type="match status" value="1"/>
</dbReference>
<dbReference type="InterPro" id="IPR036514">
    <property type="entry name" value="SGNH_hydro_sf"/>
</dbReference>
<dbReference type="InterPro" id="IPR051532">
    <property type="entry name" value="Ester_Hydrolysis_Enzymes"/>
</dbReference>
<organism evidence="3 4">
    <name type="scientific">Actinomadura soli</name>
    <dbReference type="NCBI Taxonomy" id="2508997"/>
    <lineage>
        <taxon>Bacteria</taxon>
        <taxon>Bacillati</taxon>
        <taxon>Actinomycetota</taxon>
        <taxon>Actinomycetes</taxon>
        <taxon>Streptosporangiales</taxon>
        <taxon>Thermomonosporaceae</taxon>
        <taxon>Actinomadura</taxon>
    </lineage>
</organism>
<dbReference type="SUPFAM" id="SSF52266">
    <property type="entry name" value="SGNH hydrolase"/>
    <property type="match status" value="1"/>
</dbReference>
<sequence length="256" mass="26958">MTSRRARRGAATLVLCLSLAAALSASGCSVFRGSVHRQAVADGPGQGDGQKPAKSPSVVMFLGDSYTVGDRSTEPEETFASAAARLLGWQVVVGGRAGAGFVKTSAGAAYLGLFESQLGWRPAPDMLIVSGGHNDWRVPAPQVAAAAHQLIERAGQRWPGTHVVLMGPLWGSEVPVPGAVAVRDALRNLAAQLGVPFVDPIGERWITGDRTAGTGNALQYIKRDRTHPNPAGHRYVATRLVSDLTRLGLDRPARKS</sequence>
<accession>A0A5C4J429</accession>
<evidence type="ECO:0000313" key="3">
    <source>
        <dbReference type="EMBL" id="TMQ91543.1"/>
    </source>
</evidence>
<dbReference type="CDD" id="cd00229">
    <property type="entry name" value="SGNH_hydrolase"/>
    <property type="match status" value="1"/>
</dbReference>
<dbReference type="InterPro" id="IPR013830">
    <property type="entry name" value="SGNH_hydro"/>
</dbReference>
<evidence type="ECO:0000256" key="1">
    <source>
        <dbReference type="SAM" id="SignalP"/>
    </source>
</evidence>
<dbReference type="Gene3D" id="3.40.50.1110">
    <property type="entry name" value="SGNH hydrolase"/>
    <property type="match status" value="1"/>
</dbReference>
<gene>
    <name evidence="3" type="ORF">ETD83_30365</name>
</gene>
<evidence type="ECO:0000313" key="4">
    <source>
        <dbReference type="Proteomes" id="UP000309174"/>
    </source>
</evidence>
<feature type="domain" description="SGNH hydrolase-type esterase" evidence="2">
    <location>
        <begin position="61"/>
        <end position="234"/>
    </location>
</feature>
<keyword evidence="3" id="KW-0378">Hydrolase</keyword>
<dbReference type="GO" id="GO:0004622">
    <property type="term" value="F:phosphatidylcholine lysophospholipase activity"/>
    <property type="evidence" value="ECO:0007669"/>
    <property type="project" value="TreeGrafter"/>
</dbReference>
<dbReference type="Pfam" id="PF13472">
    <property type="entry name" value="Lipase_GDSL_2"/>
    <property type="match status" value="1"/>
</dbReference>
<keyword evidence="4" id="KW-1185">Reference proteome</keyword>
<dbReference type="EMBL" id="VCKW01000203">
    <property type="protein sequence ID" value="TMQ91543.1"/>
    <property type="molecule type" value="Genomic_DNA"/>
</dbReference>
<reference evidence="3 4" key="1">
    <citation type="submission" date="2019-05" db="EMBL/GenBank/DDBJ databases">
        <title>Draft genome sequence of Actinomadura sp. 14C53.</title>
        <authorList>
            <person name="Saricaoglu S."/>
            <person name="Isik K."/>
        </authorList>
    </citation>
    <scope>NUCLEOTIDE SEQUENCE [LARGE SCALE GENOMIC DNA]</scope>
    <source>
        <strain evidence="3 4">14C53</strain>
    </source>
</reference>
<dbReference type="OrthoDB" id="8215557at2"/>
<feature type="signal peptide" evidence="1">
    <location>
        <begin position="1"/>
        <end position="27"/>
    </location>
</feature>
<evidence type="ECO:0000259" key="2">
    <source>
        <dbReference type="Pfam" id="PF13472"/>
    </source>
</evidence>
<dbReference type="PANTHER" id="PTHR30383">
    <property type="entry name" value="THIOESTERASE 1/PROTEASE 1/LYSOPHOSPHOLIPASE L1"/>
    <property type="match status" value="1"/>
</dbReference>
<proteinExistence type="predicted"/>
<keyword evidence="1" id="KW-0732">Signal</keyword>
<name>A0A5C4J429_9ACTN</name>
<dbReference type="Proteomes" id="UP000309174">
    <property type="component" value="Unassembled WGS sequence"/>
</dbReference>
<feature type="chain" id="PRO_5038458810" evidence="1">
    <location>
        <begin position="28"/>
        <end position="256"/>
    </location>
</feature>
<protein>
    <submittedName>
        <fullName evidence="3">SGNH/GDSL hydrolase family protein</fullName>
    </submittedName>
</protein>
<dbReference type="PROSITE" id="PS51257">
    <property type="entry name" value="PROKAR_LIPOPROTEIN"/>
    <property type="match status" value="1"/>
</dbReference>
<dbReference type="AlphaFoldDB" id="A0A5C4J429"/>
<comment type="caution">
    <text evidence="3">The sequence shown here is derived from an EMBL/GenBank/DDBJ whole genome shotgun (WGS) entry which is preliminary data.</text>
</comment>